<comment type="subcellular location">
    <subcellularLocation>
        <location evidence="1">Membrane</location>
    </subcellularLocation>
</comment>
<dbReference type="SUPFAM" id="SSF103473">
    <property type="entry name" value="MFS general substrate transporter"/>
    <property type="match status" value="1"/>
</dbReference>
<sequence length="474" mass="52415">MPILPTIKEEESQTWFQQVWHGRIQLLLTIPASLILFAGGLKLAWTVYEAPPNRFDYDYDSSLLIVALFVGGILGCIAASTFVGRVTKNIAHIPSGSLLVFGGILFVILPNSFIGMAFSCVFEGMAMGLTQVQTFVVGPEMCSKEMRGFVMATERCSLWFGILMQLTFTYLWYALEPPSGYRSLQPDQIHGIVVACLGLAAIVAAIKQRIESPLLLIQQQREHAASSVLKQLIGTQLTTTEVMRVREDCVQLMAIDADQSGWYVFRRFNAGPLFKLFILRGFVTLTMSQPFNRVYLSASWLGFNCDTNCLYTMAATGACGSLLGCLLIDRYGRRRMCVATMLPATIFMLITGGIMEYLVNTNAAIVQLDLEIIALLMLLFQFIICVGVSIAASVYLSEAFTVTQKAKCVAAVLIGEHTLQLALALVSALTTINGTVFFFIMGFLCMLLGLCVFFLMPETKCLTLYECLQKFKRA</sequence>
<evidence type="ECO:0000256" key="2">
    <source>
        <dbReference type="ARBA" id="ARBA00022692"/>
    </source>
</evidence>
<evidence type="ECO:0000313" key="8">
    <source>
        <dbReference type="RefSeq" id="XP_058985711.1"/>
    </source>
</evidence>
<dbReference type="KEGG" id="mde:101891719"/>
<feature type="transmembrane region" description="Helical" evidence="5">
    <location>
        <begin position="63"/>
        <end position="83"/>
    </location>
</feature>
<dbReference type="EnsemblMetazoa" id="MDOA007113-RA">
    <property type="protein sequence ID" value="MDOA007113-PA"/>
    <property type="gene ID" value="MDOA007113"/>
</dbReference>
<dbReference type="Gene3D" id="1.20.1250.20">
    <property type="entry name" value="MFS general substrate transporter like domains"/>
    <property type="match status" value="1"/>
</dbReference>
<evidence type="ECO:0000313" key="7">
    <source>
        <dbReference type="Proteomes" id="UP001652621"/>
    </source>
</evidence>
<accession>A0A1I8MPI1</accession>
<feature type="transmembrane region" description="Helical" evidence="5">
    <location>
        <begin position="158"/>
        <end position="175"/>
    </location>
</feature>
<feature type="transmembrane region" description="Helical" evidence="5">
    <location>
        <begin position="340"/>
        <end position="360"/>
    </location>
</feature>
<reference evidence="8" key="2">
    <citation type="submission" date="2025-05" db="UniProtKB">
        <authorList>
            <consortium name="RefSeq"/>
        </authorList>
    </citation>
    <scope>IDENTIFICATION</scope>
    <source>
        <strain evidence="8">Aabys</strain>
        <tissue evidence="8">Whole body</tissue>
    </source>
</reference>
<keyword evidence="2 5" id="KW-0812">Transmembrane</keyword>
<keyword evidence="7" id="KW-1185">Reference proteome</keyword>
<gene>
    <name evidence="6" type="primary">101891719</name>
    <name evidence="8" type="synonym">LOC131800583</name>
</gene>
<feature type="transmembrane region" description="Helical" evidence="5">
    <location>
        <begin position="408"/>
        <end position="430"/>
    </location>
</feature>
<organism evidence="6">
    <name type="scientific">Musca domestica</name>
    <name type="common">House fly</name>
    <dbReference type="NCBI Taxonomy" id="7370"/>
    <lineage>
        <taxon>Eukaryota</taxon>
        <taxon>Metazoa</taxon>
        <taxon>Ecdysozoa</taxon>
        <taxon>Arthropoda</taxon>
        <taxon>Hexapoda</taxon>
        <taxon>Insecta</taxon>
        <taxon>Pterygota</taxon>
        <taxon>Neoptera</taxon>
        <taxon>Endopterygota</taxon>
        <taxon>Diptera</taxon>
        <taxon>Brachycera</taxon>
        <taxon>Muscomorpha</taxon>
        <taxon>Muscoidea</taxon>
        <taxon>Muscidae</taxon>
        <taxon>Musca</taxon>
    </lineage>
</organism>
<proteinExistence type="predicted"/>
<feature type="transmembrane region" description="Helical" evidence="5">
    <location>
        <begin position="187"/>
        <end position="206"/>
    </location>
</feature>
<dbReference type="GO" id="GO:0022857">
    <property type="term" value="F:transmembrane transporter activity"/>
    <property type="evidence" value="ECO:0007669"/>
    <property type="project" value="InterPro"/>
</dbReference>
<dbReference type="Proteomes" id="UP001652621">
    <property type="component" value="Unplaced"/>
</dbReference>
<feature type="transmembrane region" description="Helical" evidence="5">
    <location>
        <begin position="372"/>
        <end position="396"/>
    </location>
</feature>
<dbReference type="InterPro" id="IPR036259">
    <property type="entry name" value="MFS_trans_sf"/>
</dbReference>
<dbReference type="RefSeq" id="XP_005188849.2">
    <property type="nucleotide sequence ID" value="XM_005188792.4"/>
</dbReference>
<dbReference type="RefSeq" id="XP_058985711.1">
    <property type="nucleotide sequence ID" value="XM_059129728.1"/>
</dbReference>
<dbReference type="Pfam" id="PF00083">
    <property type="entry name" value="Sugar_tr"/>
    <property type="match status" value="1"/>
</dbReference>
<protein>
    <submittedName>
        <fullName evidence="8">Uncharacterized protein LOC131800583</fullName>
    </submittedName>
</protein>
<dbReference type="PANTHER" id="PTHR23529:SF2">
    <property type="entry name" value="GH19118P-RELATED"/>
    <property type="match status" value="1"/>
</dbReference>
<feature type="transmembrane region" description="Helical" evidence="5">
    <location>
        <begin position="90"/>
        <end position="109"/>
    </location>
</feature>
<dbReference type="AlphaFoldDB" id="A0A1I8MPI1"/>
<evidence type="ECO:0000313" key="6">
    <source>
        <dbReference type="EnsemblMetazoa" id="MDOA007113-PA"/>
    </source>
</evidence>
<feature type="transmembrane region" description="Helical" evidence="5">
    <location>
        <begin position="26"/>
        <end position="48"/>
    </location>
</feature>
<evidence type="ECO:0000256" key="1">
    <source>
        <dbReference type="ARBA" id="ARBA00004370"/>
    </source>
</evidence>
<keyword evidence="3 5" id="KW-1133">Transmembrane helix</keyword>
<evidence type="ECO:0000256" key="3">
    <source>
        <dbReference type="ARBA" id="ARBA00022989"/>
    </source>
</evidence>
<name>A0A1I8MPI1_MUSDO</name>
<dbReference type="eggNOG" id="KOG0254">
    <property type="taxonomic scope" value="Eukaryota"/>
</dbReference>
<feature type="transmembrane region" description="Helical" evidence="5">
    <location>
        <begin position="436"/>
        <end position="456"/>
    </location>
</feature>
<dbReference type="VEuPathDB" id="VectorBase:MDOA007113"/>
<evidence type="ECO:0000256" key="5">
    <source>
        <dbReference type="SAM" id="Phobius"/>
    </source>
</evidence>
<dbReference type="OrthoDB" id="8018628at2759"/>
<evidence type="ECO:0000256" key="4">
    <source>
        <dbReference type="ARBA" id="ARBA00023136"/>
    </source>
</evidence>
<dbReference type="VEuPathDB" id="VectorBase:MDOMA2_019310"/>
<reference evidence="6" key="1">
    <citation type="submission" date="2020-05" db="UniProtKB">
        <authorList>
            <consortium name="EnsemblMetazoa"/>
        </authorList>
    </citation>
    <scope>IDENTIFICATION</scope>
    <source>
        <strain evidence="6">Aabys</strain>
    </source>
</reference>
<dbReference type="PANTHER" id="PTHR23529">
    <property type="entry name" value="GH19118P-RELATED"/>
    <property type="match status" value="1"/>
</dbReference>
<dbReference type="InterPro" id="IPR005828">
    <property type="entry name" value="MFS_sugar_transport-like"/>
</dbReference>
<dbReference type="GO" id="GO:0016020">
    <property type="term" value="C:membrane"/>
    <property type="evidence" value="ECO:0007669"/>
    <property type="project" value="UniProtKB-SubCell"/>
</dbReference>
<keyword evidence="4 5" id="KW-0472">Membrane</keyword>